<dbReference type="PANTHER" id="PTHR40446:SF2">
    <property type="entry name" value="N-ACETYLGLUCOSAMINE-1-PHOSPHODIESTER ALPHA-N-ACETYLGLUCOSAMINIDASE"/>
    <property type="match status" value="1"/>
</dbReference>
<keyword evidence="3" id="KW-1185">Reference proteome</keyword>
<comment type="caution">
    <text evidence="2">The sequence shown here is derived from an EMBL/GenBank/DDBJ whole genome shotgun (WGS) entry which is preliminary data.</text>
</comment>
<sequence length="274" mass="30276">MKNITAFFLYLILPLTTYCQQLVSNNDSATFTNFSWQNEHIAKGVVWRSGHFNSLFNSKQFISILEIDLSKRNKKLGIVALPQQLEHTSTLARHAKALAAINGGFFHMKNGGAVNYIKVKGKVITYSKSKGTHANAFFAFDRKKTIITSDSVAATALPNVMLAGPLLLENNRTVSLADNAFNKNRHPRTGVGLAGNKLYLITVDGRNSMSQGFSLAEFTNIFRWLGCTDAMNLDGGGSTAMYIEGKGIVNHPSDNKKFDHQGERKVANIIYIKK</sequence>
<dbReference type="EMBL" id="BAABGR010000035">
    <property type="protein sequence ID" value="GAA4518904.1"/>
    <property type="molecule type" value="Genomic_DNA"/>
</dbReference>
<evidence type="ECO:0000313" key="2">
    <source>
        <dbReference type="EMBL" id="GAA4518904.1"/>
    </source>
</evidence>
<dbReference type="RefSeq" id="WP_345068266.1">
    <property type="nucleotide sequence ID" value="NZ_BAABGR010000035.1"/>
</dbReference>
<accession>A0ABP8R5X2</accession>
<reference evidence="3" key="1">
    <citation type="journal article" date="2019" name="Int. J. Syst. Evol. Microbiol.">
        <title>The Global Catalogue of Microorganisms (GCM) 10K type strain sequencing project: providing services to taxonomists for standard genome sequencing and annotation.</title>
        <authorList>
            <consortium name="The Broad Institute Genomics Platform"/>
            <consortium name="The Broad Institute Genome Sequencing Center for Infectious Disease"/>
            <person name="Wu L."/>
            <person name="Ma J."/>
        </authorList>
    </citation>
    <scope>NUCLEOTIDE SEQUENCE [LARGE SCALE GENOMIC DNA]</scope>
    <source>
        <strain evidence="3">JCM 17858</strain>
    </source>
</reference>
<evidence type="ECO:0000259" key="1">
    <source>
        <dbReference type="Pfam" id="PF09992"/>
    </source>
</evidence>
<dbReference type="Pfam" id="PF09992">
    <property type="entry name" value="NAGPA"/>
    <property type="match status" value="1"/>
</dbReference>
<keyword evidence="2" id="KW-0378">Hydrolase</keyword>
<feature type="domain" description="Phosphodiester glycosidase" evidence="1">
    <location>
        <begin position="96"/>
        <end position="272"/>
    </location>
</feature>
<keyword evidence="2" id="KW-0326">Glycosidase</keyword>
<protein>
    <submittedName>
        <fullName evidence="2">Phosphodiester glycosidase family protein</fullName>
    </submittedName>
</protein>
<dbReference type="InterPro" id="IPR018711">
    <property type="entry name" value="NAGPA"/>
</dbReference>
<dbReference type="GO" id="GO:0016798">
    <property type="term" value="F:hydrolase activity, acting on glycosyl bonds"/>
    <property type="evidence" value="ECO:0007669"/>
    <property type="project" value="UniProtKB-KW"/>
</dbReference>
<organism evidence="2 3">
    <name type="scientific">Sphingobacterium thermophilum</name>
    <dbReference type="NCBI Taxonomy" id="768534"/>
    <lineage>
        <taxon>Bacteria</taxon>
        <taxon>Pseudomonadati</taxon>
        <taxon>Bacteroidota</taxon>
        <taxon>Sphingobacteriia</taxon>
        <taxon>Sphingobacteriales</taxon>
        <taxon>Sphingobacteriaceae</taxon>
        <taxon>Sphingobacterium</taxon>
    </lineage>
</organism>
<gene>
    <name evidence="2" type="ORF">GCM10023173_21100</name>
</gene>
<dbReference type="PANTHER" id="PTHR40446">
    <property type="entry name" value="N-ACETYLGLUCOSAMINE-1-PHOSPHODIESTER ALPHA-N-ACETYLGLUCOSAMINIDASE"/>
    <property type="match status" value="1"/>
</dbReference>
<proteinExistence type="predicted"/>
<dbReference type="Proteomes" id="UP001500394">
    <property type="component" value="Unassembled WGS sequence"/>
</dbReference>
<evidence type="ECO:0000313" key="3">
    <source>
        <dbReference type="Proteomes" id="UP001500394"/>
    </source>
</evidence>
<name>A0ABP8R5X2_9SPHI</name>